<evidence type="ECO:0000313" key="4">
    <source>
        <dbReference type="Proteomes" id="UP000017746"/>
    </source>
</evidence>
<dbReference type="InterPro" id="IPR007372">
    <property type="entry name" value="Lipid/polyisoprenoid-bd_YceI"/>
</dbReference>
<comment type="similarity">
    <text evidence="1">Belongs to the UPF0312 family.</text>
</comment>
<accession>U5W634</accession>
<proteinExistence type="inferred from homology"/>
<sequence>MTTTARPGTYRIDPRRTTVHLTATHFLGLKPVDATLTVRSGTLMIAADPEHSTVSAELDATSFTTDDKRRDKDVLGHRFLATDSHPVISFRSTAVTRTPEGWQLTGILALRGGSAPINLHLTEAVPVADGYRFTATTTIDRIAAGVTAGRGLIARHVKVRIECVATAG</sequence>
<protein>
    <recommendedName>
        <fullName evidence="2">Lipid/polyisoprenoid-binding YceI-like domain-containing protein</fullName>
    </recommendedName>
</protein>
<organism evidence="3 4">
    <name type="scientific">Actinoplanes friuliensis DSM 7358</name>
    <dbReference type="NCBI Taxonomy" id="1246995"/>
    <lineage>
        <taxon>Bacteria</taxon>
        <taxon>Bacillati</taxon>
        <taxon>Actinomycetota</taxon>
        <taxon>Actinomycetes</taxon>
        <taxon>Micromonosporales</taxon>
        <taxon>Micromonosporaceae</taxon>
        <taxon>Actinoplanes</taxon>
    </lineage>
</organism>
<reference evidence="3 4" key="1">
    <citation type="journal article" date="2014" name="J. Biotechnol.">
        <title>Complete genome sequence of the actinobacterium Actinoplanes friuliensis HAG 010964, producer of the lipopeptide antibiotic friulimycin.</title>
        <authorList>
            <person name="Ruckert C."/>
            <person name="Szczepanowski R."/>
            <person name="Albersmeier A."/>
            <person name="Goesmann A."/>
            <person name="Fischer N."/>
            <person name="Steinkamper A."/>
            <person name="Puhler A."/>
            <person name="Biener R."/>
            <person name="Schwartz D."/>
            <person name="Kalinowski J."/>
        </authorList>
    </citation>
    <scope>NUCLEOTIDE SEQUENCE [LARGE SCALE GENOMIC DNA]</scope>
    <source>
        <strain evidence="3 4">DSM 7358</strain>
    </source>
</reference>
<dbReference type="KEGG" id="afs:AFR_31890"/>
<keyword evidence="4" id="KW-1185">Reference proteome</keyword>
<dbReference type="InterPro" id="IPR036761">
    <property type="entry name" value="TTHA0802/YceI-like_sf"/>
</dbReference>
<dbReference type="PATRIC" id="fig|1246995.3.peg.6455"/>
<evidence type="ECO:0000259" key="2">
    <source>
        <dbReference type="SMART" id="SM00867"/>
    </source>
</evidence>
<name>U5W634_9ACTN</name>
<evidence type="ECO:0000313" key="3">
    <source>
        <dbReference type="EMBL" id="AGZ44638.1"/>
    </source>
</evidence>
<dbReference type="HOGENOM" id="CLU_071003_3_1_11"/>
<dbReference type="Proteomes" id="UP000017746">
    <property type="component" value="Chromosome"/>
</dbReference>
<dbReference type="AlphaFoldDB" id="U5W634"/>
<gene>
    <name evidence="3" type="ORF">AFR_31890</name>
</gene>
<dbReference type="SUPFAM" id="SSF101874">
    <property type="entry name" value="YceI-like"/>
    <property type="match status" value="1"/>
</dbReference>
<dbReference type="PANTHER" id="PTHR34406">
    <property type="entry name" value="PROTEIN YCEI"/>
    <property type="match status" value="1"/>
</dbReference>
<dbReference type="SMART" id="SM00867">
    <property type="entry name" value="YceI"/>
    <property type="match status" value="1"/>
</dbReference>
<dbReference type="Pfam" id="PF04264">
    <property type="entry name" value="YceI"/>
    <property type="match status" value="1"/>
</dbReference>
<dbReference type="PANTHER" id="PTHR34406:SF1">
    <property type="entry name" value="PROTEIN YCEI"/>
    <property type="match status" value="1"/>
</dbReference>
<dbReference type="EMBL" id="CP006272">
    <property type="protein sequence ID" value="AGZ44638.1"/>
    <property type="molecule type" value="Genomic_DNA"/>
</dbReference>
<evidence type="ECO:0000256" key="1">
    <source>
        <dbReference type="ARBA" id="ARBA00008812"/>
    </source>
</evidence>
<dbReference type="eggNOG" id="COG2353">
    <property type="taxonomic scope" value="Bacteria"/>
</dbReference>
<feature type="domain" description="Lipid/polyisoprenoid-binding YceI-like" evidence="2">
    <location>
        <begin position="9"/>
        <end position="166"/>
    </location>
</feature>
<dbReference type="Gene3D" id="2.40.128.110">
    <property type="entry name" value="Lipid/polyisoprenoid-binding, YceI-like"/>
    <property type="match status" value="1"/>
</dbReference>
<dbReference type="STRING" id="1246995.AFR_31890"/>